<feature type="signal peptide" evidence="3">
    <location>
        <begin position="1"/>
        <end position="25"/>
    </location>
</feature>
<dbReference type="AlphaFoldDB" id="A0A0F7SK68"/>
<protein>
    <recommendedName>
        <fullName evidence="5">HAUS augmin-like complex subunit 6 N-terminal domain-containing protein</fullName>
    </recommendedName>
</protein>
<evidence type="ECO:0000313" key="4">
    <source>
        <dbReference type="EMBL" id="CDZ97739.1"/>
    </source>
</evidence>
<proteinExistence type="predicted"/>
<feature type="chain" id="PRO_5002521995" description="HAUS augmin-like complex subunit 6 N-terminal domain-containing protein" evidence="3">
    <location>
        <begin position="26"/>
        <end position="472"/>
    </location>
</feature>
<feature type="region of interest" description="Disordered" evidence="2">
    <location>
        <begin position="452"/>
        <end position="472"/>
    </location>
</feature>
<evidence type="ECO:0000256" key="1">
    <source>
        <dbReference type="SAM" id="Coils"/>
    </source>
</evidence>
<reference evidence="4" key="1">
    <citation type="submission" date="2014-08" db="EMBL/GenBank/DDBJ databases">
        <authorList>
            <person name="Sharma Rahul"/>
            <person name="Thines Marco"/>
        </authorList>
    </citation>
    <scope>NUCLEOTIDE SEQUENCE</scope>
</reference>
<organism evidence="4">
    <name type="scientific">Phaffia rhodozyma</name>
    <name type="common">Yeast</name>
    <name type="synonym">Xanthophyllomyces dendrorhous</name>
    <dbReference type="NCBI Taxonomy" id="264483"/>
    <lineage>
        <taxon>Eukaryota</taxon>
        <taxon>Fungi</taxon>
        <taxon>Dikarya</taxon>
        <taxon>Basidiomycota</taxon>
        <taxon>Agaricomycotina</taxon>
        <taxon>Tremellomycetes</taxon>
        <taxon>Cystofilobasidiales</taxon>
        <taxon>Mrakiaceae</taxon>
        <taxon>Phaffia</taxon>
    </lineage>
</organism>
<evidence type="ECO:0000256" key="2">
    <source>
        <dbReference type="SAM" id="MobiDB-lite"/>
    </source>
</evidence>
<accession>A0A0F7SK68</accession>
<evidence type="ECO:0008006" key="5">
    <source>
        <dbReference type="Google" id="ProtNLM"/>
    </source>
</evidence>
<keyword evidence="3" id="KW-0732">Signal</keyword>
<keyword evidence="1" id="KW-0175">Coiled coil</keyword>
<name>A0A0F7SK68_PHARH</name>
<feature type="coiled-coil region" evidence="1">
    <location>
        <begin position="168"/>
        <end position="195"/>
    </location>
</feature>
<evidence type="ECO:0000256" key="3">
    <source>
        <dbReference type="SAM" id="SignalP"/>
    </source>
</evidence>
<dbReference type="EMBL" id="LN483249">
    <property type="protein sequence ID" value="CDZ97739.1"/>
    <property type="molecule type" value="Genomic_DNA"/>
</dbReference>
<sequence>MSSTPSTTLLVSLLSLLAIPQPLASLCLPIHPQTPAVSRQKTRDVILRALSIHLSSPDSPLHQICPKLRPLSPHEYPTPSQEKSFVGIAAGYLTELRREIISSNGLDKSWWLELKVGIRKSDLSEAAGPRFDQILLALACQTVYWDILKTLQSRPELFASCAPNLSCKGQAEQRITNLFRNLKTAMNEIHTLQKEPLERIKRLEERRETLLEIQALMAKPDVSEPKIRKTSSEDLRAALDDRISEWDDLIRQWFEMDGTTHSKGESNLLDPALVEMALDKAHGIPYSTAGENKAVKSSSAQEMVAEFDKLETSFPQITSVVSEQLHSASGFLSKISCRLRLGPTALDEDIRFVTERVPDQTVIVSTADDLTKDIPAPSTLKLKPKAARISVSSPWKPKKSTRVTYTPLQRTSTNELRCLNLWGLNRAPNTISSTRSRRNDPYHHLIEHVNRTSTLSSSAERSARIQDALRRK</sequence>
<feature type="compositionally biased region" description="Basic and acidic residues" evidence="2">
    <location>
        <begin position="461"/>
        <end position="472"/>
    </location>
</feature>